<protein>
    <submittedName>
        <fullName evidence="2">PilZ domain-containing protein</fullName>
    </submittedName>
</protein>
<name>A0A9X4MDS5_9BACT</name>
<dbReference type="Proteomes" id="UP001154240">
    <property type="component" value="Unassembled WGS sequence"/>
</dbReference>
<evidence type="ECO:0000313" key="2">
    <source>
        <dbReference type="EMBL" id="MDG4474717.1"/>
    </source>
</evidence>
<dbReference type="EMBL" id="JAPHEH010000001">
    <property type="protein sequence ID" value="MDG4474717.1"/>
    <property type="molecule type" value="Genomic_DNA"/>
</dbReference>
<organism evidence="2 3">
    <name type="scientific">Thiovibrio frasassiensis</name>
    <dbReference type="NCBI Taxonomy" id="2984131"/>
    <lineage>
        <taxon>Bacteria</taxon>
        <taxon>Pseudomonadati</taxon>
        <taxon>Thermodesulfobacteriota</taxon>
        <taxon>Desulfobulbia</taxon>
        <taxon>Desulfobulbales</taxon>
        <taxon>Thiovibrionaceae</taxon>
        <taxon>Thiovibrio</taxon>
    </lineage>
</organism>
<dbReference type="InterPro" id="IPR009875">
    <property type="entry name" value="PilZ_domain"/>
</dbReference>
<accession>A0A9X4MDS5</accession>
<dbReference type="SUPFAM" id="SSF141371">
    <property type="entry name" value="PilZ domain-like"/>
    <property type="match status" value="1"/>
</dbReference>
<evidence type="ECO:0000259" key="1">
    <source>
        <dbReference type="Pfam" id="PF07238"/>
    </source>
</evidence>
<sequence length="124" mass="13645">MMVQEESSEERRQDERVGKNLRVRFTRLEDLLADIPYREGQLLDISGGGLCFMAEEALPLGSQLVMVLEFPGWHAVAEGKWIATKVEEDVGVLRAVGMVSWVANSRSKPGGYETGVSFSGKVSA</sequence>
<reference evidence="2" key="2">
    <citation type="submission" date="2022-10" db="EMBL/GenBank/DDBJ databases">
        <authorList>
            <person name="Aronson H.S."/>
        </authorList>
    </citation>
    <scope>NUCLEOTIDE SEQUENCE</scope>
    <source>
        <strain evidence="2">RS19-109</strain>
    </source>
</reference>
<evidence type="ECO:0000313" key="3">
    <source>
        <dbReference type="Proteomes" id="UP001154240"/>
    </source>
</evidence>
<comment type="caution">
    <text evidence="2">The sequence shown here is derived from an EMBL/GenBank/DDBJ whole genome shotgun (WGS) entry which is preliminary data.</text>
</comment>
<reference evidence="2" key="1">
    <citation type="journal article" date="2022" name="bioRxiv">
        <title>Thiovibrio frasassiensisgen. nov., sp. nov., an autotrophic, elemental sulfur disproportionating bacterium isolated from sulfidic karst sediment, and proposal of Thiovibrionaceae fam. nov.</title>
        <authorList>
            <person name="Aronson H."/>
            <person name="Thomas C."/>
            <person name="Bhattacharyya M."/>
            <person name="Eckstein S."/>
            <person name="Jensen S."/>
            <person name="Barco R."/>
            <person name="Macalady J."/>
            <person name="Amend J."/>
        </authorList>
    </citation>
    <scope>NUCLEOTIDE SEQUENCE</scope>
    <source>
        <strain evidence="2">RS19-109</strain>
    </source>
</reference>
<feature type="domain" description="PilZ" evidence="1">
    <location>
        <begin position="10"/>
        <end position="69"/>
    </location>
</feature>
<dbReference type="AlphaFoldDB" id="A0A9X4MDS5"/>
<keyword evidence="3" id="KW-1185">Reference proteome</keyword>
<gene>
    <name evidence="2" type="ORF">OLX77_00910</name>
</gene>
<dbReference type="RefSeq" id="WP_307631697.1">
    <property type="nucleotide sequence ID" value="NZ_JAPHEH010000001.1"/>
</dbReference>
<dbReference type="GO" id="GO:0035438">
    <property type="term" value="F:cyclic-di-GMP binding"/>
    <property type="evidence" value="ECO:0007669"/>
    <property type="project" value="InterPro"/>
</dbReference>
<dbReference type="Pfam" id="PF07238">
    <property type="entry name" value="PilZ"/>
    <property type="match status" value="1"/>
</dbReference>
<proteinExistence type="predicted"/>